<dbReference type="Proteomes" id="UP001153269">
    <property type="component" value="Unassembled WGS sequence"/>
</dbReference>
<evidence type="ECO:0000313" key="2">
    <source>
        <dbReference type="Proteomes" id="UP001153269"/>
    </source>
</evidence>
<feature type="non-terminal residue" evidence="1">
    <location>
        <position position="107"/>
    </location>
</feature>
<reference evidence="1" key="1">
    <citation type="submission" date="2020-03" db="EMBL/GenBank/DDBJ databases">
        <authorList>
            <person name="Weist P."/>
        </authorList>
    </citation>
    <scope>NUCLEOTIDE SEQUENCE</scope>
</reference>
<proteinExistence type="predicted"/>
<sequence length="107" mass="11975">MTSYFYTRAKIFSVPPVMDEGIFSFFSHLFQPLHKCGLECAKTPPQRGGSWCESRLHRPDLVIYRNISIIQGHHRALLLTLLILAPGGLRTSGLKRKKGGNFTCGEG</sequence>
<dbReference type="EMBL" id="CADEAL010002646">
    <property type="protein sequence ID" value="CAB1441460.1"/>
    <property type="molecule type" value="Genomic_DNA"/>
</dbReference>
<evidence type="ECO:0000313" key="1">
    <source>
        <dbReference type="EMBL" id="CAB1441460.1"/>
    </source>
</evidence>
<dbReference type="AlphaFoldDB" id="A0A9N7UXR7"/>
<name>A0A9N7UXR7_PLEPL</name>
<gene>
    <name evidence="1" type="ORF">PLEPLA_LOCUS29232</name>
</gene>
<protein>
    <submittedName>
        <fullName evidence="1">Uncharacterized protein</fullName>
    </submittedName>
</protein>
<accession>A0A9N7UXR7</accession>
<keyword evidence="2" id="KW-1185">Reference proteome</keyword>
<comment type="caution">
    <text evidence="1">The sequence shown here is derived from an EMBL/GenBank/DDBJ whole genome shotgun (WGS) entry which is preliminary data.</text>
</comment>
<organism evidence="1 2">
    <name type="scientific">Pleuronectes platessa</name>
    <name type="common">European plaice</name>
    <dbReference type="NCBI Taxonomy" id="8262"/>
    <lineage>
        <taxon>Eukaryota</taxon>
        <taxon>Metazoa</taxon>
        <taxon>Chordata</taxon>
        <taxon>Craniata</taxon>
        <taxon>Vertebrata</taxon>
        <taxon>Euteleostomi</taxon>
        <taxon>Actinopterygii</taxon>
        <taxon>Neopterygii</taxon>
        <taxon>Teleostei</taxon>
        <taxon>Neoteleostei</taxon>
        <taxon>Acanthomorphata</taxon>
        <taxon>Carangaria</taxon>
        <taxon>Pleuronectiformes</taxon>
        <taxon>Pleuronectoidei</taxon>
        <taxon>Pleuronectidae</taxon>
        <taxon>Pleuronectes</taxon>
    </lineage>
</organism>